<accession>A0ACD1DZ51</accession>
<reference evidence="1" key="1">
    <citation type="submission" date="2021-05" db="EMBL/GenBank/DDBJ databases">
        <title>An isolated secondary fermenter in methanogenic hydrocarbon-degrading communities.</title>
        <authorList>
            <person name="Liu Y.-F."/>
            <person name="Liu Z.-l."/>
        </authorList>
    </citation>
    <scope>NUCLEOTIDE SEQUENCE</scope>
    <source>
        <strain evidence="1">L-13</strain>
    </source>
</reference>
<evidence type="ECO:0000313" key="1">
    <source>
        <dbReference type="EMBL" id="QVL37466.1"/>
    </source>
</evidence>
<keyword evidence="2" id="KW-1185">Reference proteome</keyword>
<name>A0ACD1DZ51_9BACT</name>
<organism evidence="1 2">
    <name type="scientific">Aminirod propionatiphilus</name>
    <dbReference type="NCBI Taxonomy" id="3415223"/>
    <lineage>
        <taxon>Bacteria</taxon>
        <taxon>Thermotogati</taxon>
        <taxon>Synergistota</taxon>
        <taxon>Synergistia</taxon>
        <taxon>Synergistales</taxon>
        <taxon>Aminiphilaceae</taxon>
        <taxon>Aminirod</taxon>
    </lineage>
</organism>
<evidence type="ECO:0000313" key="2">
    <source>
        <dbReference type="Proteomes" id="UP000682204"/>
    </source>
</evidence>
<sequence length="688" mass="72835">MFKAMKQLLLGIVLILGASALLLVSDYRGRAWNRSARDGEPAAALQGKVRAGEILHLAVLKWATSVTNDETHEGLMAGLSERGFDAKRGIVFHPFSAEGDMPTALSVAQNACGGEYDLILSISTPVLQVTARANEAGKVPHVFGAVTDPYAAGVGISDSDHREHPAWLAGVGTFQPVREAIELIARLRPEVKRLGTVMNPSEACSQACFTLAKETCEKRGIMLSRVTVDNSSAVYEAASALASQGIEAFIIGGDNTVESAFDSVIRAANGAGIPVIGYASPYAEKGALIGLGADYFEVGRIQGHLTADILEGLSPADIPVENVMPLKCSLNKNVLANLRETWIIPSDVEAEAAEVIGGQATQAVSPRRSGTFLPVTSARRWKLHFLNYVDSTPTEDTLRGFREVLQDAGWVEGKDYSLSVTNAQGDMPTLSTMIDNALSQNADLLLLTSTPTLQAAVQKVRQVPVIFGVVANPVIAGAGRSDADHLPNVTGISSASAYGEGVAALLACLPDAKRVGTLVNPSESNCVYNLERLTEELAARGISCLSVPVSTPMEMSDAIRSLLSMGVDAVLQVAGNLFFSSFAPISKACLEARVPLFGFDSATATEGGAVLAVARDYRAGGEDMGRLALRILQGEKPADLPFAPISKTIVTINEANARRYNLTIPLSLRQGAQIVSDEGREERTDSAH</sequence>
<dbReference type="Proteomes" id="UP000682204">
    <property type="component" value="Chromosome"/>
</dbReference>
<protein>
    <submittedName>
        <fullName evidence="1">ABC transporter substrate-binding protein</fullName>
    </submittedName>
</protein>
<dbReference type="EMBL" id="CP074691">
    <property type="protein sequence ID" value="QVL37466.1"/>
    <property type="molecule type" value="Genomic_DNA"/>
</dbReference>
<gene>
    <name evidence="1" type="ORF">KIH16_07005</name>
</gene>
<proteinExistence type="predicted"/>